<dbReference type="PANTHER" id="PTHR30352:SF4">
    <property type="entry name" value="PYRUVATE FORMATE-LYASE 2-ACTIVATING ENZYME"/>
    <property type="match status" value="1"/>
</dbReference>
<dbReference type="SFLD" id="SFLDG01066">
    <property type="entry name" value="organic_radical-activating_enz"/>
    <property type="match status" value="1"/>
</dbReference>
<keyword evidence="4" id="KW-0949">S-adenosyl-L-methionine</keyword>
<dbReference type="PANTHER" id="PTHR30352">
    <property type="entry name" value="PYRUVATE FORMATE-LYASE-ACTIVATING ENZYME"/>
    <property type="match status" value="1"/>
</dbReference>
<dbReference type="InterPro" id="IPR058240">
    <property type="entry name" value="rSAM_sf"/>
</dbReference>
<comment type="caution">
    <text evidence="10">The sequence shown here is derived from an EMBL/GenBank/DDBJ whole genome shotgun (WGS) entry which is preliminary data.</text>
</comment>
<gene>
    <name evidence="10" type="ORF">H8702_12485</name>
</gene>
<dbReference type="Proteomes" id="UP000632659">
    <property type="component" value="Unassembled WGS sequence"/>
</dbReference>
<dbReference type="CDD" id="cd01335">
    <property type="entry name" value="Radical_SAM"/>
    <property type="match status" value="1"/>
</dbReference>
<evidence type="ECO:0000256" key="7">
    <source>
        <dbReference type="ARBA" id="ARBA00023004"/>
    </source>
</evidence>
<keyword evidence="3" id="KW-0004">4Fe-4S</keyword>
<feature type="domain" description="Radical SAM core" evidence="9">
    <location>
        <begin position="15"/>
        <end position="282"/>
    </location>
</feature>
<accession>A0A8J6U135</accession>
<dbReference type="SUPFAM" id="SSF54862">
    <property type="entry name" value="4Fe-4S ferredoxins"/>
    <property type="match status" value="1"/>
</dbReference>
<dbReference type="RefSeq" id="WP_093987908.1">
    <property type="nucleotide sequence ID" value="NZ_FYDD01000002.1"/>
</dbReference>
<keyword evidence="6" id="KW-0560">Oxidoreductase</keyword>
<comment type="similarity">
    <text evidence="2">Belongs to the organic radical-activating enzymes family.</text>
</comment>
<proteinExistence type="inferred from homology"/>
<evidence type="ECO:0000313" key="10">
    <source>
        <dbReference type="EMBL" id="MBC8611907.1"/>
    </source>
</evidence>
<dbReference type="GO" id="GO:0046872">
    <property type="term" value="F:metal ion binding"/>
    <property type="evidence" value="ECO:0007669"/>
    <property type="project" value="UniProtKB-KW"/>
</dbReference>
<evidence type="ECO:0000256" key="1">
    <source>
        <dbReference type="ARBA" id="ARBA00001966"/>
    </source>
</evidence>
<dbReference type="InterPro" id="IPR017900">
    <property type="entry name" value="4Fe4S_Fe_S_CS"/>
</dbReference>
<keyword evidence="11" id="KW-1185">Reference proteome</keyword>
<dbReference type="Pfam" id="PF04055">
    <property type="entry name" value="Radical_SAM"/>
    <property type="match status" value="1"/>
</dbReference>
<dbReference type="InterPro" id="IPR013785">
    <property type="entry name" value="Aldolase_TIM"/>
</dbReference>
<dbReference type="Gene3D" id="3.20.20.70">
    <property type="entry name" value="Aldolase class I"/>
    <property type="match status" value="1"/>
</dbReference>
<protein>
    <submittedName>
        <fullName evidence="10">Glycyl-radical enzyme activating protein</fullName>
    </submittedName>
</protein>
<dbReference type="GO" id="GO:0051539">
    <property type="term" value="F:4 iron, 4 sulfur cluster binding"/>
    <property type="evidence" value="ECO:0007669"/>
    <property type="project" value="UniProtKB-KW"/>
</dbReference>
<dbReference type="InterPro" id="IPR012839">
    <property type="entry name" value="Organic_radical_activase"/>
</dbReference>
<keyword evidence="8" id="KW-0411">Iron-sulfur</keyword>
<comment type="cofactor">
    <cofactor evidence="1">
        <name>[4Fe-4S] cluster</name>
        <dbReference type="ChEBI" id="CHEBI:49883"/>
    </cofactor>
</comment>
<dbReference type="SUPFAM" id="SSF102114">
    <property type="entry name" value="Radical SAM enzymes"/>
    <property type="match status" value="1"/>
</dbReference>
<sequence length="282" mass="31805">MSKGIVFDVKQMAVFDGPGIRTTVFLKGCPLRCQWCHNPEGLEVYPQLMVSYHACIHCGRCKMVCQHPDGCENCFDCVEMCPLRLRKIAGTVYTDEALAKILLKDREILEMNDGGITFSGGEPLMQAKFLLDVIDRLGGLHTAIETSGYCKEEVFVQVADRLDFIMMDLKLIDSERHRHFTGVDNQLILRNLEWLKQSRKPFVVRIPLIPGINDTEENLTATAKLLIGAESLQKVELLPYHQTAGAKYEMLGREYSPEFDPLRGVNTRKSCFESLGISCTVL</sequence>
<dbReference type="OrthoDB" id="9782387at2"/>
<evidence type="ECO:0000256" key="8">
    <source>
        <dbReference type="ARBA" id="ARBA00023014"/>
    </source>
</evidence>
<evidence type="ECO:0000256" key="5">
    <source>
        <dbReference type="ARBA" id="ARBA00022723"/>
    </source>
</evidence>
<organism evidence="10 11">
    <name type="scientific">Massiliimalia timonensis</name>
    <dbReference type="NCBI Taxonomy" id="1987501"/>
    <lineage>
        <taxon>Bacteria</taxon>
        <taxon>Bacillati</taxon>
        <taxon>Bacillota</taxon>
        <taxon>Clostridia</taxon>
        <taxon>Eubacteriales</taxon>
        <taxon>Oscillospiraceae</taxon>
        <taxon>Massiliimalia</taxon>
    </lineage>
</organism>
<dbReference type="GO" id="GO:0016491">
    <property type="term" value="F:oxidoreductase activity"/>
    <property type="evidence" value="ECO:0007669"/>
    <property type="project" value="UniProtKB-KW"/>
</dbReference>
<dbReference type="PIRSF" id="PIRSF000371">
    <property type="entry name" value="PFL_act_enz"/>
    <property type="match status" value="1"/>
</dbReference>
<reference evidence="10" key="1">
    <citation type="submission" date="2020-08" db="EMBL/GenBank/DDBJ databases">
        <title>Genome public.</title>
        <authorList>
            <person name="Liu C."/>
            <person name="Sun Q."/>
        </authorList>
    </citation>
    <scope>NUCLEOTIDE SEQUENCE</scope>
    <source>
        <strain evidence="10">NSJ-15</strain>
    </source>
</reference>
<dbReference type="InterPro" id="IPR040074">
    <property type="entry name" value="BssD/PflA/YjjW"/>
</dbReference>
<keyword evidence="5" id="KW-0479">Metal-binding</keyword>
<dbReference type="EMBL" id="JACRTL010000009">
    <property type="protein sequence ID" value="MBC8611907.1"/>
    <property type="molecule type" value="Genomic_DNA"/>
</dbReference>
<evidence type="ECO:0000256" key="2">
    <source>
        <dbReference type="ARBA" id="ARBA00009777"/>
    </source>
</evidence>
<name>A0A8J6U135_9FIRM</name>
<dbReference type="InterPro" id="IPR034457">
    <property type="entry name" value="Organic_radical-activating"/>
</dbReference>
<dbReference type="SFLD" id="SFLDS00029">
    <property type="entry name" value="Radical_SAM"/>
    <property type="match status" value="1"/>
</dbReference>
<keyword evidence="7" id="KW-0408">Iron</keyword>
<dbReference type="SFLD" id="SFLDG01118">
    <property type="entry name" value="activating_enzymes__group_2"/>
    <property type="match status" value="1"/>
</dbReference>
<dbReference type="InterPro" id="IPR007197">
    <property type="entry name" value="rSAM"/>
</dbReference>
<evidence type="ECO:0000259" key="9">
    <source>
        <dbReference type="PROSITE" id="PS51918"/>
    </source>
</evidence>
<dbReference type="PROSITE" id="PS01087">
    <property type="entry name" value="RADICAL_ACTIVATING"/>
    <property type="match status" value="1"/>
</dbReference>
<evidence type="ECO:0000256" key="6">
    <source>
        <dbReference type="ARBA" id="ARBA00023002"/>
    </source>
</evidence>
<dbReference type="AlphaFoldDB" id="A0A8J6U135"/>
<dbReference type="PROSITE" id="PS00198">
    <property type="entry name" value="4FE4S_FER_1"/>
    <property type="match status" value="1"/>
</dbReference>
<dbReference type="InterPro" id="IPR001989">
    <property type="entry name" value="Radical_activat_CS"/>
</dbReference>
<evidence type="ECO:0000313" key="11">
    <source>
        <dbReference type="Proteomes" id="UP000632659"/>
    </source>
</evidence>
<dbReference type="PROSITE" id="PS51918">
    <property type="entry name" value="RADICAL_SAM"/>
    <property type="match status" value="1"/>
</dbReference>
<evidence type="ECO:0000256" key="3">
    <source>
        <dbReference type="ARBA" id="ARBA00022485"/>
    </source>
</evidence>
<dbReference type="NCBIfam" id="TIGR02494">
    <property type="entry name" value="PFLE_PFLC"/>
    <property type="match status" value="1"/>
</dbReference>
<evidence type="ECO:0000256" key="4">
    <source>
        <dbReference type="ARBA" id="ARBA00022691"/>
    </source>
</evidence>